<sequence>MRYPPKRAFRAAADTSRKVAHNCPSSPATSGASSAASGCERYSADGDLERLTNNRPPAGRGTTPGLINSLFNFYG</sequence>
<evidence type="ECO:0000256" key="1">
    <source>
        <dbReference type="SAM" id="MobiDB-lite"/>
    </source>
</evidence>
<feature type="region of interest" description="Disordered" evidence="1">
    <location>
        <begin position="1"/>
        <end position="39"/>
    </location>
</feature>
<proteinExistence type="predicted"/>
<dbReference type="AlphaFoldDB" id="A0A640TE17"/>
<feature type="compositionally biased region" description="Low complexity" evidence="1">
    <location>
        <begin position="24"/>
        <end position="38"/>
    </location>
</feature>
<evidence type="ECO:0000313" key="3">
    <source>
        <dbReference type="Proteomes" id="UP000429552"/>
    </source>
</evidence>
<dbReference type="EMBL" id="BLIP01000001">
    <property type="protein sequence ID" value="GFE22013.1"/>
    <property type="molecule type" value="Genomic_DNA"/>
</dbReference>
<evidence type="ECO:0000313" key="2">
    <source>
        <dbReference type="EMBL" id="GFE22013.1"/>
    </source>
</evidence>
<reference evidence="2 3" key="1">
    <citation type="submission" date="2019-12" db="EMBL/GenBank/DDBJ databases">
        <title>Whole genome shotgun sequence of Streptomyces libani subsp. libani NBRC 13452.</title>
        <authorList>
            <person name="Ichikawa N."/>
            <person name="Kimura A."/>
            <person name="Kitahashi Y."/>
            <person name="Komaki H."/>
            <person name="Tamura T."/>
        </authorList>
    </citation>
    <scope>NUCLEOTIDE SEQUENCE [LARGE SCALE GENOMIC DNA]</scope>
    <source>
        <strain evidence="2 3">NBRC 13452</strain>
    </source>
</reference>
<organism evidence="2 3">
    <name type="scientific">Streptomyces nigrescens</name>
    <dbReference type="NCBI Taxonomy" id="1920"/>
    <lineage>
        <taxon>Bacteria</taxon>
        <taxon>Bacillati</taxon>
        <taxon>Actinomycetota</taxon>
        <taxon>Actinomycetes</taxon>
        <taxon>Kitasatosporales</taxon>
        <taxon>Streptomycetaceae</taxon>
        <taxon>Streptomyces</taxon>
    </lineage>
</organism>
<name>A0A640TE17_STRNI</name>
<dbReference type="Proteomes" id="UP000429552">
    <property type="component" value="Unassembled WGS sequence"/>
</dbReference>
<gene>
    <name evidence="2" type="ORF">Sliba_24660</name>
</gene>
<protein>
    <submittedName>
        <fullName evidence="2">Uncharacterized protein</fullName>
    </submittedName>
</protein>
<comment type="caution">
    <text evidence="2">The sequence shown here is derived from an EMBL/GenBank/DDBJ whole genome shotgun (WGS) entry which is preliminary data.</text>
</comment>
<feature type="region of interest" description="Disordered" evidence="1">
    <location>
        <begin position="44"/>
        <end position="63"/>
    </location>
</feature>
<accession>A0A640TE17</accession>